<dbReference type="Proteomes" id="UP001069090">
    <property type="component" value="Unassembled WGS sequence"/>
</dbReference>
<evidence type="ECO:0000259" key="6">
    <source>
        <dbReference type="Pfam" id="PF03328"/>
    </source>
</evidence>
<comment type="cofactor">
    <cofactor evidence="1">
        <name>Mg(2+)</name>
        <dbReference type="ChEBI" id="CHEBI:18420"/>
    </cofactor>
</comment>
<evidence type="ECO:0000256" key="2">
    <source>
        <dbReference type="ARBA" id="ARBA00022723"/>
    </source>
</evidence>
<organism evidence="7 8">
    <name type="scientific">Dasania phycosphaerae</name>
    <dbReference type="NCBI Taxonomy" id="2950436"/>
    <lineage>
        <taxon>Bacteria</taxon>
        <taxon>Pseudomonadati</taxon>
        <taxon>Pseudomonadota</taxon>
        <taxon>Gammaproteobacteria</taxon>
        <taxon>Cellvibrionales</taxon>
        <taxon>Spongiibacteraceae</taxon>
        <taxon>Dasania</taxon>
    </lineage>
</organism>
<feature type="binding site" evidence="5">
    <location>
        <position position="162"/>
    </location>
    <ligand>
        <name>Mg(2+)</name>
        <dbReference type="ChEBI" id="CHEBI:18420"/>
    </ligand>
</feature>
<protein>
    <submittedName>
        <fullName evidence="7">CoA ester lyase</fullName>
    </submittedName>
</protein>
<dbReference type="RefSeq" id="WP_258332105.1">
    <property type="nucleotide sequence ID" value="NZ_JAPTGG010000009.1"/>
</dbReference>
<feature type="binding site" evidence="4">
    <location>
        <position position="73"/>
    </location>
    <ligand>
        <name>substrate</name>
    </ligand>
</feature>
<dbReference type="InterPro" id="IPR011206">
    <property type="entry name" value="Citrate_lyase_beta/mcl1/mcl2"/>
</dbReference>
<dbReference type="EMBL" id="JAPTGG010000009">
    <property type="protein sequence ID" value="MCZ0865952.1"/>
    <property type="molecule type" value="Genomic_DNA"/>
</dbReference>
<evidence type="ECO:0000256" key="4">
    <source>
        <dbReference type="PIRSR" id="PIRSR015582-1"/>
    </source>
</evidence>
<dbReference type="GO" id="GO:0016829">
    <property type="term" value="F:lyase activity"/>
    <property type="evidence" value="ECO:0007669"/>
    <property type="project" value="UniProtKB-KW"/>
</dbReference>
<proteinExistence type="predicted"/>
<dbReference type="Pfam" id="PF03328">
    <property type="entry name" value="HpcH_HpaI"/>
    <property type="match status" value="1"/>
</dbReference>
<dbReference type="PANTHER" id="PTHR32308">
    <property type="entry name" value="LYASE BETA SUBUNIT, PUTATIVE (AFU_ORTHOLOGUE AFUA_4G13030)-RELATED"/>
    <property type="match status" value="1"/>
</dbReference>
<evidence type="ECO:0000256" key="1">
    <source>
        <dbReference type="ARBA" id="ARBA00001946"/>
    </source>
</evidence>
<evidence type="ECO:0000313" key="8">
    <source>
        <dbReference type="Proteomes" id="UP001069090"/>
    </source>
</evidence>
<keyword evidence="2 5" id="KW-0479">Metal-binding</keyword>
<keyword evidence="7" id="KW-0456">Lyase</keyword>
<feature type="binding site" evidence="4">
    <location>
        <position position="135"/>
    </location>
    <ligand>
        <name>substrate</name>
    </ligand>
</feature>
<evidence type="ECO:0000256" key="5">
    <source>
        <dbReference type="PIRSR" id="PIRSR015582-2"/>
    </source>
</evidence>
<dbReference type="GO" id="GO:0000287">
    <property type="term" value="F:magnesium ion binding"/>
    <property type="evidence" value="ECO:0007669"/>
    <property type="project" value="TreeGrafter"/>
</dbReference>
<sequence length="291" mass="31275">MSANNPVYPGWRSLLFVPGHQQQLIDKAHTRGADAIILDLEDSVPSSQKKIAREQLINAAKKLQKAGTATLVRINQDVDHVTKDLIAAISPHVDALVIPKVESATDIQTIAKQVDELETLNNMTAGHTRLLALIESVDALPRLDEIATAHPRLVAMTLGSEDFCATAYMRPNTTTLMLPSQMIAFACRRAGISPLGFPGSIADYNNSEAFSAAISIAKQLGMVGAFCIHPKQVGIINTGLAATADEIENAHKLIEAFAAAEELGLGAIEFQGKMVDMPVVLRAKELLNLQL</sequence>
<feature type="binding site" evidence="5">
    <location>
        <position position="135"/>
    </location>
    <ligand>
        <name>Mg(2+)</name>
        <dbReference type="ChEBI" id="CHEBI:18420"/>
    </ligand>
</feature>
<keyword evidence="8" id="KW-1185">Reference proteome</keyword>
<dbReference type="PIRSF" id="PIRSF015582">
    <property type="entry name" value="Cit_lyase_B"/>
    <property type="match status" value="1"/>
</dbReference>
<feature type="domain" description="HpcH/HpaI aldolase/citrate lyase" evidence="6">
    <location>
        <begin position="12"/>
        <end position="230"/>
    </location>
</feature>
<dbReference type="SUPFAM" id="SSF51621">
    <property type="entry name" value="Phosphoenolpyruvate/pyruvate domain"/>
    <property type="match status" value="1"/>
</dbReference>
<dbReference type="Gene3D" id="3.20.20.60">
    <property type="entry name" value="Phosphoenolpyruvate-binding domains"/>
    <property type="match status" value="1"/>
</dbReference>
<keyword evidence="3 5" id="KW-0460">Magnesium</keyword>
<dbReference type="InterPro" id="IPR005000">
    <property type="entry name" value="Aldolase/citrate-lyase_domain"/>
</dbReference>
<name>A0A9J6RP38_9GAMM</name>
<evidence type="ECO:0000256" key="3">
    <source>
        <dbReference type="ARBA" id="ARBA00022842"/>
    </source>
</evidence>
<accession>A0A9J6RP38</accession>
<dbReference type="InterPro" id="IPR040442">
    <property type="entry name" value="Pyrv_kinase-like_dom_sf"/>
</dbReference>
<dbReference type="InterPro" id="IPR015813">
    <property type="entry name" value="Pyrv/PenolPyrv_kinase-like_dom"/>
</dbReference>
<dbReference type="PANTHER" id="PTHR32308:SF10">
    <property type="entry name" value="CITRATE LYASE SUBUNIT BETA"/>
    <property type="match status" value="1"/>
</dbReference>
<evidence type="ECO:0000313" key="7">
    <source>
        <dbReference type="EMBL" id="MCZ0865952.1"/>
    </source>
</evidence>
<dbReference type="GO" id="GO:0006107">
    <property type="term" value="P:oxaloacetate metabolic process"/>
    <property type="evidence" value="ECO:0007669"/>
    <property type="project" value="TreeGrafter"/>
</dbReference>
<reference evidence="7 8" key="1">
    <citation type="submission" date="2022-12" db="EMBL/GenBank/DDBJ databases">
        <title>Dasania phycosphaerae sp. nov., isolated from particulate material of the south coast of Korea.</title>
        <authorList>
            <person name="Jiang Y."/>
        </authorList>
    </citation>
    <scope>NUCLEOTIDE SEQUENCE [LARGE SCALE GENOMIC DNA]</scope>
    <source>
        <strain evidence="7 8">GY-19</strain>
    </source>
</reference>
<comment type="caution">
    <text evidence="7">The sequence shown here is derived from an EMBL/GenBank/DDBJ whole genome shotgun (WGS) entry which is preliminary data.</text>
</comment>
<dbReference type="AlphaFoldDB" id="A0A9J6RP38"/>
<gene>
    <name evidence="7" type="ORF">O0V09_12130</name>
</gene>